<dbReference type="AlphaFoldDB" id="A0A3R7M7I9"/>
<gene>
    <name evidence="2" type="ORF">TraAM80_09283</name>
</gene>
<reference evidence="2 3" key="1">
    <citation type="journal article" date="2018" name="BMC Genomics">
        <title>Genomic comparison of Trypanosoma conorhini and Trypanosoma rangeli to Trypanosoma cruzi strains of high and low virulence.</title>
        <authorList>
            <person name="Bradwell K.R."/>
            <person name="Koparde V.N."/>
            <person name="Matveyev A.V."/>
            <person name="Serrano M.G."/>
            <person name="Alves J.M."/>
            <person name="Parikh H."/>
            <person name="Huang B."/>
            <person name="Lee V."/>
            <person name="Espinosa-Alvarez O."/>
            <person name="Ortiz P.A."/>
            <person name="Costa-Martins A.G."/>
            <person name="Teixeira M.M."/>
            <person name="Buck G.A."/>
        </authorList>
    </citation>
    <scope>NUCLEOTIDE SEQUENCE [LARGE SCALE GENOMIC DNA]</scope>
    <source>
        <strain evidence="2 3">AM80</strain>
    </source>
</reference>
<organism evidence="2 3">
    <name type="scientific">Trypanosoma rangeli</name>
    <dbReference type="NCBI Taxonomy" id="5698"/>
    <lineage>
        <taxon>Eukaryota</taxon>
        <taxon>Discoba</taxon>
        <taxon>Euglenozoa</taxon>
        <taxon>Kinetoplastea</taxon>
        <taxon>Metakinetoplastina</taxon>
        <taxon>Trypanosomatida</taxon>
        <taxon>Trypanosomatidae</taxon>
        <taxon>Trypanosoma</taxon>
        <taxon>Herpetosoma</taxon>
    </lineage>
</organism>
<proteinExistence type="predicted"/>
<evidence type="ECO:0000313" key="2">
    <source>
        <dbReference type="EMBL" id="RNE97591.1"/>
    </source>
</evidence>
<protein>
    <submittedName>
        <fullName evidence="2">Uncharacterized protein</fullName>
    </submittedName>
</protein>
<name>A0A3R7M7I9_TRYRA</name>
<dbReference type="RefSeq" id="XP_029234203.1">
    <property type="nucleotide sequence ID" value="XM_029385975.1"/>
</dbReference>
<dbReference type="GeneID" id="40333216"/>
<feature type="compositionally biased region" description="Polar residues" evidence="1">
    <location>
        <begin position="9"/>
        <end position="20"/>
    </location>
</feature>
<feature type="region of interest" description="Disordered" evidence="1">
    <location>
        <begin position="1"/>
        <end position="20"/>
    </location>
</feature>
<accession>A0A3R7M7I9</accession>
<keyword evidence="3" id="KW-1185">Reference proteome</keyword>
<evidence type="ECO:0000256" key="1">
    <source>
        <dbReference type="SAM" id="MobiDB-lite"/>
    </source>
</evidence>
<dbReference type="EMBL" id="MKGL01000545">
    <property type="protein sequence ID" value="RNE97591.1"/>
    <property type="molecule type" value="Genomic_DNA"/>
</dbReference>
<comment type="caution">
    <text evidence="2">The sequence shown here is derived from an EMBL/GenBank/DDBJ whole genome shotgun (WGS) entry which is preliminary data.</text>
</comment>
<dbReference type="Proteomes" id="UP000283634">
    <property type="component" value="Unassembled WGS sequence"/>
</dbReference>
<sequence>MLPHLVNKNGESSQHNSTYTNSSNVGKIISSVSASPVWPAPKGLQVLRQICLSLPPQCVLQQSQWGLKEATAVFELKHILSPRSIARLRKIRMVQKVTVQNSCNHREFSGAMILHPQCCAAVKLSISPAEPCQYWTSKEHN</sequence>
<evidence type="ECO:0000313" key="3">
    <source>
        <dbReference type="Proteomes" id="UP000283634"/>
    </source>
</evidence>